<dbReference type="GO" id="GO:0033539">
    <property type="term" value="P:fatty acid beta-oxidation using acyl-CoA dehydrogenase"/>
    <property type="evidence" value="ECO:0007669"/>
    <property type="project" value="TreeGrafter"/>
</dbReference>
<keyword evidence="4" id="KW-0496">Mitochondrion</keyword>
<sequence>FHLKGLYAGSTRVSWDKPGLHIMVTFSVFLMFLTLSAKVQFNWRDALDLEGLLTEEEVMIRDSFRTYCQEKLMPRILMANRNEGACRDELGLSLYSCMRISAALQFKPRRRECLGGDTRPGGPITAVAVLVA</sequence>
<name>A0A8B9GTL3_ASTMX</name>
<protein>
    <submittedName>
        <fullName evidence="6">Uncharacterized protein</fullName>
    </submittedName>
</protein>
<feature type="transmembrane region" description="Helical" evidence="5">
    <location>
        <begin position="20"/>
        <end position="37"/>
    </location>
</feature>
<evidence type="ECO:0000313" key="7">
    <source>
        <dbReference type="Proteomes" id="UP000694621"/>
    </source>
</evidence>
<dbReference type="Ensembl" id="ENSAMXT00005004165.1">
    <property type="protein sequence ID" value="ENSAMXP00005003640.1"/>
    <property type="gene ID" value="ENSAMXG00005002293.1"/>
</dbReference>
<evidence type="ECO:0000313" key="6">
    <source>
        <dbReference type="Ensembl" id="ENSAMXP00005003640.1"/>
    </source>
</evidence>
<dbReference type="PANTHER" id="PTHR42807:SF1">
    <property type="entry name" value="GLUTARYL-COA DEHYDROGENASE, MITOCHONDRIAL"/>
    <property type="match status" value="1"/>
</dbReference>
<dbReference type="GO" id="GO:0050660">
    <property type="term" value="F:flavin adenine dinucleotide binding"/>
    <property type="evidence" value="ECO:0007669"/>
    <property type="project" value="InterPro"/>
</dbReference>
<dbReference type="InterPro" id="IPR037069">
    <property type="entry name" value="AcylCoA_DH/ox_N_sf"/>
</dbReference>
<keyword evidence="2" id="KW-0809">Transit peptide</keyword>
<proteinExistence type="predicted"/>
<evidence type="ECO:0000256" key="5">
    <source>
        <dbReference type="SAM" id="Phobius"/>
    </source>
</evidence>
<dbReference type="Gene3D" id="1.10.540.10">
    <property type="entry name" value="Acyl-CoA dehydrogenase/oxidase, N-terminal domain"/>
    <property type="match status" value="1"/>
</dbReference>
<keyword evidence="5" id="KW-0472">Membrane</keyword>
<dbReference type="GO" id="GO:0000062">
    <property type="term" value="F:fatty-acyl-CoA binding"/>
    <property type="evidence" value="ECO:0007669"/>
    <property type="project" value="TreeGrafter"/>
</dbReference>
<evidence type="ECO:0000256" key="4">
    <source>
        <dbReference type="ARBA" id="ARBA00023128"/>
    </source>
</evidence>
<dbReference type="AlphaFoldDB" id="A0A8B9GTL3"/>
<accession>A0A8B9GTL3</accession>
<dbReference type="GO" id="GO:0005743">
    <property type="term" value="C:mitochondrial inner membrane"/>
    <property type="evidence" value="ECO:0007669"/>
    <property type="project" value="TreeGrafter"/>
</dbReference>
<evidence type="ECO:0000256" key="2">
    <source>
        <dbReference type="ARBA" id="ARBA00022946"/>
    </source>
</evidence>
<dbReference type="GO" id="GO:0046949">
    <property type="term" value="P:fatty-acyl-CoA biosynthetic process"/>
    <property type="evidence" value="ECO:0007669"/>
    <property type="project" value="TreeGrafter"/>
</dbReference>
<evidence type="ECO:0000256" key="3">
    <source>
        <dbReference type="ARBA" id="ARBA00023002"/>
    </source>
</evidence>
<evidence type="ECO:0000256" key="1">
    <source>
        <dbReference type="ARBA" id="ARBA00004173"/>
    </source>
</evidence>
<comment type="subcellular location">
    <subcellularLocation>
        <location evidence="1">Mitochondrion</location>
    </subcellularLocation>
</comment>
<dbReference type="GO" id="GO:0004361">
    <property type="term" value="F:glutaryl-CoA dehydrogenase activity"/>
    <property type="evidence" value="ECO:0007669"/>
    <property type="project" value="TreeGrafter"/>
</dbReference>
<organism evidence="6 7">
    <name type="scientific">Astyanax mexicanus</name>
    <name type="common">Blind cave fish</name>
    <name type="synonym">Astyanax fasciatus mexicanus</name>
    <dbReference type="NCBI Taxonomy" id="7994"/>
    <lineage>
        <taxon>Eukaryota</taxon>
        <taxon>Metazoa</taxon>
        <taxon>Chordata</taxon>
        <taxon>Craniata</taxon>
        <taxon>Vertebrata</taxon>
        <taxon>Euteleostomi</taxon>
        <taxon>Actinopterygii</taxon>
        <taxon>Neopterygii</taxon>
        <taxon>Teleostei</taxon>
        <taxon>Ostariophysi</taxon>
        <taxon>Characiformes</taxon>
        <taxon>Characoidei</taxon>
        <taxon>Acestrorhamphidae</taxon>
        <taxon>Acestrorhamphinae</taxon>
        <taxon>Astyanax</taxon>
    </lineage>
</organism>
<keyword evidence="3" id="KW-0560">Oxidoreductase</keyword>
<dbReference type="Proteomes" id="UP000694621">
    <property type="component" value="Unplaced"/>
</dbReference>
<dbReference type="InterPro" id="IPR052033">
    <property type="entry name" value="Glutaryl-CoA_DH_mitochondrial"/>
</dbReference>
<dbReference type="PANTHER" id="PTHR42807">
    <property type="entry name" value="GLUTARYL-COA DEHYDROGENASE, MITOCHONDRIAL"/>
    <property type="match status" value="1"/>
</dbReference>
<keyword evidence="5" id="KW-1133">Transmembrane helix</keyword>
<keyword evidence="5" id="KW-0812">Transmembrane</keyword>
<reference evidence="6" key="1">
    <citation type="submission" date="2025-08" db="UniProtKB">
        <authorList>
            <consortium name="Ensembl"/>
        </authorList>
    </citation>
    <scope>IDENTIFICATION</scope>
</reference>